<dbReference type="InterPro" id="IPR050179">
    <property type="entry name" value="Trans_hexapeptide_repeat"/>
</dbReference>
<dbReference type="EMBL" id="CP084166">
    <property type="protein sequence ID" value="UJG40089.1"/>
    <property type="molecule type" value="Genomic_DNA"/>
</dbReference>
<dbReference type="SUPFAM" id="SSF51161">
    <property type="entry name" value="Trimeric LpxA-like enzymes"/>
    <property type="match status" value="1"/>
</dbReference>
<proteinExistence type="predicted"/>
<dbReference type="Proteomes" id="UP001201020">
    <property type="component" value="Chromosome"/>
</dbReference>
<dbReference type="Gene3D" id="2.160.10.10">
    <property type="entry name" value="Hexapeptide repeat proteins"/>
    <property type="match status" value="1"/>
</dbReference>
<protein>
    <submittedName>
        <fullName evidence="1">Acetyltransferase</fullName>
    </submittedName>
</protein>
<reference evidence="1" key="1">
    <citation type="journal article" date="2022" name="Nat. Microbiol.">
        <title>Unique mobile elements and scalable gene flow at the prokaryote-eukaryote boundary revealed by circularized Asgard archaea genomes.</title>
        <authorList>
            <person name="Wu F."/>
            <person name="Speth D.R."/>
            <person name="Philosof A."/>
            <person name="Cremiere A."/>
            <person name="Narayanan A."/>
            <person name="Barco R.A."/>
            <person name="Connon S.A."/>
            <person name="Amend J.P."/>
            <person name="Antoshechkin I.A."/>
            <person name="Orphan V.J."/>
        </authorList>
    </citation>
    <scope>NUCLEOTIDE SEQUENCE</scope>
    <source>
        <strain evidence="1">PM71</strain>
    </source>
</reference>
<evidence type="ECO:0000313" key="1">
    <source>
        <dbReference type="EMBL" id="UJG40089.1"/>
    </source>
</evidence>
<dbReference type="AlphaFoldDB" id="A0A9Y1BJB9"/>
<dbReference type="InterPro" id="IPR011004">
    <property type="entry name" value="Trimer_LpxA-like_sf"/>
</dbReference>
<name>A0A9Y1BJB9_9ARCH</name>
<organism evidence="1">
    <name type="scientific">Candidatus Heimdallarchaeum aukensis</name>
    <dbReference type="NCBI Taxonomy" id="2876573"/>
    <lineage>
        <taxon>Archaea</taxon>
        <taxon>Promethearchaeati</taxon>
        <taxon>Candidatus Heimdallarchaeota</taxon>
        <taxon>Candidatus Heimdallarchaeia (ex Rinke et al. 2021) (nom. nud.)</taxon>
        <taxon>Candidatus Heimdallarchaeales</taxon>
        <taxon>Candidatus Heimdallarchaeaceae</taxon>
        <taxon>Candidatus Heimdallarchaeum</taxon>
    </lineage>
</organism>
<dbReference type="Pfam" id="PF00132">
    <property type="entry name" value="Hexapep"/>
    <property type="match status" value="3"/>
</dbReference>
<dbReference type="PANTHER" id="PTHR43300">
    <property type="entry name" value="ACETYLTRANSFERASE"/>
    <property type="match status" value="1"/>
</dbReference>
<sequence length="189" mass="20701">MTENNFFVHPSAFVEDGAEIGEGTKIWHQAQIRTKAKLGKNCIIGKASFIDFEVKLGNNVKVQNFVSVYHGVEVEDDVFIGPHACFTNDMFPRSINPDWELVRTYVKKGASIGANSTIVCGTTLNEYCMIGAGSVVTKDVPAFALVYGNPAKLRGYVCYCGSILKKTNEPLPQGTKLNCDKCGKEVIIK</sequence>
<dbReference type="PANTHER" id="PTHR43300:SF4">
    <property type="entry name" value="ACYL-[ACYL-CARRIER-PROTEIN]--UDP-N-ACETYLGLUCOSAMINE O-ACYLTRANSFERASE"/>
    <property type="match status" value="1"/>
</dbReference>
<gene>
    <name evidence="1" type="ORF">K9W45_09605</name>
</gene>
<dbReference type="CDD" id="cd03358">
    <property type="entry name" value="LbH_WxcM_N_like"/>
    <property type="match status" value="1"/>
</dbReference>
<dbReference type="InterPro" id="IPR001451">
    <property type="entry name" value="Hexapep"/>
</dbReference>
<accession>A0A9Y1BJB9</accession>